<keyword evidence="2" id="KW-0614">Plasmid</keyword>
<evidence type="ECO:0000313" key="2">
    <source>
        <dbReference type="EMBL" id="CRY93788.1"/>
    </source>
</evidence>
<dbReference type="InterPro" id="IPR011010">
    <property type="entry name" value="DNA_brk_join_enz"/>
</dbReference>
<dbReference type="EMBL" id="LN852756">
    <property type="protein sequence ID" value="CRY93788.1"/>
    <property type="molecule type" value="Genomic_DNA"/>
</dbReference>
<keyword evidence="1" id="KW-0233">DNA recombination</keyword>
<sequence length="314" mass="35700">MSRGKRQLSLIGQVDARLNGMLALGQSKHQAKKDGTAKDHIYSGNTLDRYKKDCCRFMNWVTEEKGYAKKSARLEDVRQYAPEYIHTMINEGKSAYTIHSAVAGLAKLYGCSAPDFGVELPSRRMENITRSRREDTQNEYHFSEKNNQDFVDFCRGTGLRRREVSRIRGDALFFRNGEPWLIVDEGTKGGKPRVCPIIGENKDKIVSMLQSAGTGRVFDKVPTHADIHGYRREYATALYQANARTFEECLTSPFWNAEHKNGRGKPKGGYDKNSVYHRRGARKGQWMDKQAMLTVSRALGHNRISVVGEHYITV</sequence>
<organism evidence="2">
    <name type="scientific">uncultured prokaryote</name>
    <dbReference type="NCBI Taxonomy" id="198431"/>
    <lineage>
        <taxon>unclassified sequences</taxon>
        <taxon>environmental samples</taxon>
    </lineage>
</organism>
<protein>
    <recommendedName>
        <fullName evidence="3">Tyr recombinase domain-containing protein</fullName>
    </recommendedName>
</protein>
<accession>A0A0H5PW49</accession>
<dbReference type="GO" id="GO:0003677">
    <property type="term" value="F:DNA binding"/>
    <property type="evidence" value="ECO:0007669"/>
    <property type="project" value="InterPro"/>
</dbReference>
<proteinExistence type="predicted"/>
<evidence type="ECO:0008006" key="3">
    <source>
        <dbReference type="Google" id="ProtNLM"/>
    </source>
</evidence>
<name>A0A0H5PW49_9ZZZZ</name>
<dbReference type="InterPro" id="IPR013762">
    <property type="entry name" value="Integrase-like_cat_sf"/>
</dbReference>
<dbReference type="Gene3D" id="1.10.443.10">
    <property type="entry name" value="Intergrase catalytic core"/>
    <property type="match status" value="1"/>
</dbReference>
<reference evidence="2" key="1">
    <citation type="submission" date="2015-06" db="EMBL/GenBank/DDBJ databases">
        <authorList>
            <person name="Joergensen T."/>
        </authorList>
    </citation>
    <scope>NUCLEOTIDE SEQUENCE</scope>
    <source>
        <plasmid evidence="2">pRGRH0065</plasmid>
    </source>
</reference>
<geneLocation type="plasmid" evidence="2">
    <name>pRGRH0065</name>
</geneLocation>
<dbReference type="SUPFAM" id="SSF56349">
    <property type="entry name" value="DNA breaking-rejoining enzymes"/>
    <property type="match status" value="1"/>
</dbReference>
<reference evidence="2" key="2">
    <citation type="submission" date="2015-07" db="EMBL/GenBank/DDBJ databases">
        <title>Plasmids, circular viruses and viroids from rat gut.</title>
        <authorList>
            <person name="Jorgensen T.J."/>
            <person name="Hansen M.A."/>
            <person name="Xu Z."/>
            <person name="Tabak M.A."/>
            <person name="Sorensen S.J."/>
            <person name="Hansen L.H."/>
        </authorList>
    </citation>
    <scope>NUCLEOTIDE SEQUENCE</scope>
    <source>
        <plasmid evidence="2">pRGRH0065</plasmid>
    </source>
</reference>
<dbReference type="AlphaFoldDB" id="A0A0H5PW49"/>
<dbReference type="GO" id="GO:0006310">
    <property type="term" value="P:DNA recombination"/>
    <property type="evidence" value="ECO:0007669"/>
    <property type="project" value="UniProtKB-KW"/>
</dbReference>
<dbReference type="GO" id="GO:0015074">
    <property type="term" value="P:DNA integration"/>
    <property type="evidence" value="ECO:0007669"/>
    <property type="project" value="InterPro"/>
</dbReference>
<evidence type="ECO:0000256" key="1">
    <source>
        <dbReference type="ARBA" id="ARBA00023172"/>
    </source>
</evidence>